<keyword evidence="2" id="KW-0472">Membrane</keyword>
<evidence type="ECO:0000256" key="1">
    <source>
        <dbReference type="SAM" id="MobiDB-lite"/>
    </source>
</evidence>
<evidence type="ECO:0000256" key="2">
    <source>
        <dbReference type="SAM" id="Phobius"/>
    </source>
</evidence>
<feature type="transmembrane region" description="Helical" evidence="2">
    <location>
        <begin position="166"/>
        <end position="186"/>
    </location>
</feature>
<dbReference type="Proteomes" id="UP001153069">
    <property type="component" value="Unassembled WGS sequence"/>
</dbReference>
<feature type="transmembrane region" description="Helical" evidence="2">
    <location>
        <begin position="198"/>
        <end position="218"/>
    </location>
</feature>
<dbReference type="AlphaFoldDB" id="A0A9N8HEG6"/>
<evidence type="ECO:0000313" key="4">
    <source>
        <dbReference type="Proteomes" id="UP001153069"/>
    </source>
</evidence>
<proteinExistence type="predicted"/>
<keyword evidence="2" id="KW-0812">Transmembrane</keyword>
<evidence type="ECO:0000313" key="3">
    <source>
        <dbReference type="EMBL" id="CAB9511181.1"/>
    </source>
</evidence>
<feature type="compositionally biased region" description="Acidic residues" evidence="1">
    <location>
        <begin position="74"/>
        <end position="96"/>
    </location>
</feature>
<feature type="region of interest" description="Disordered" evidence="1">
    <location>
        <begin position="66"/>
        <end position="108"/>
    </location>
</feature>
<keyword evidence="4" id="KW-1185">Reference proteome</keyword>
<sequence>MASDQNCRTKSNALNTGLTSHVMAEQVLGFLDRDSILSCLAVEDLSKHFDLKSYYCSIHGSKLESQVDRRRDLEDMEESDDHQGDDEDQNSGDEDQNSANETETVAAEGYDEKAEVKANIGNGIAEKMDSKNASRTSVVHIECADCVEAEFDRERCSRYVVAAKKISWSALIVTTMSALSVSTRLGSIVMNVTRHSVVIAKIIAYVCLVMIITANLVGSHGPALHAEMVIAKSVLNRSSVTNVASCMVAMNAALTPAFAAQFAPKGIATIARNIFVVTCVRLLYATPVIRALFALPVKIIIVLAMKNTFAAKHVARDLMERSSSAQNAR</sequence>
<gene>
    <name evidence="3" type="ORF">SEMRO_472_G149890.1</name>
</gene>
<keyword evidence="2" id="KW-1133">Transmembrane helix</keyword>
<feature type="transmembrane region" description="Helical" evidence="2">
    <location>
        <begin position="282"/>
        <end position="304"/>
    </location>
</feature>
<organism evidence="3 4">
    <name type="scientific">Seminavis robusta</name>
    <dbReference type="NCBI Taxonomy" id="568900"/>
    <lineage>
        <taxon>Eukaryota</taxon>
        <taxon>Sar</taxon>
        <taxon>Stramenopiles</taxon>
        <taxon>Ochrophyta</taxon>
        <taxon>Bacillariophyta</taxon>
        <taxon>Bacillariophyceae</taxon>
        <taxon>Bacillariophycidae</taxon>
        <taxon>Naviculales</taxon>
        <taxon>Naviculaceae</taxon>
        <taxon>Seminavis</taxon>
    </lineage>
</organism>
<name>A0A9N8HEG6_9STRA</name>
<reference evidence="3" key="1">
    <citation type="submission" date="2020-06" db="EMBL/GenBank/DDBJ databases">
        <authorList>
            <consortium name="Plant Systems Biology data submission"/>
        </authorList>
    </citation>
    <scope>NUCLEOTIDE SEQUENCE</scope>
    <source>
        <strain evidence="3">D6</strain>
    </source>
</reference>
<comment type="caution">
    <text evidence="3">The sequence shown here is derived from an EMBL/GenBank/DDBJ whole genome shotgun (WGS) entry which is preliminary data.</text>
</comment>
<protein>
    <submittedName>
        <fullName evidence="3">Uncharacterized protein</fullName>
    </submittedName>
</protein>
<accession>A0A9N8HEG6</accession>
<dbReference type="EMBL" id="CAICTM010000471">
    <property type="protein sequence ID" value="CAB9511181.1"/>
    <property type="molecule type" value="Genomic_DNA"/>
</dbReference>